<proteinExistence type="predicted"/>
<dbReference type="RefSeq" id="WP_340328950.1">
    <property type="nucleotide sequence ID" value="NZ_JAZHOF010000003.1"/>
</dbReference>
<protein>
    <submittedName>
        <fullName evidence="2">Class I SAM-dependent methyltransferase</fullName>
        <ecNumber evidence="2">2.1.-.-</ecNumber>
    </submittedName>
</protein>
<dbReference type="GO" id="GO:0032259">
    <property type="term" value="P:methylation"/>
    <property type="evidence" value="ECO:0007669"/>
    <property type="project" value="UniProtKB-KW"/>
</dbReference>
<dbReference type="InterPro" id="IPR029063">
    <property type="entry name" value="SAM-dependent_MTases_sf"/>
</dbReference>
<dbReference type="Proteomes" id="UP001378188">
    <property type="component" value="Unassembled WGS sequence"/>
</dbReference>
<dbReference type="AlphaFoldDB" id="A0AAW9RG74"/>
<dbReference type="InterPro" id="IPR013217">
    <property type="entry name" value="Methyltransf_12"/>
</dbReference>
<evidence type="ECO:0000259" key="1">
    <source>
        <dbReference type="Pfam" id="PF08242"/>
    </source>
</evidence>
<keyword evidence="2" id="KW-0808">Transferase</keyword>
<keyword evidence="2" id="KW-0489">Methyltransferase</keyword>
<feature type="domain" description="Methyltransferase type 12" evidence="1">
    <location>
        <begin position="42"/>
        <end position="131"/>
    </location>
</feature>
<comment type="caution">
    <text evidence="2">The sequence shown here is derived from an EMBL/GenBank/DDBJ whole genome shotgun (WGS) entry which is preliminary data.</text>
</comment>
<dbReference type="Pfam" id="PF08242">
    <property type="entry name" value="Methyltransf_12"/>
    <property type="match status" value="1"/>
</dbReference>
<accession>A0AAW9RG74</accession>
<dbReference type="EC" id="2.1.-.-" evidence="2"/>
<dbReference type="GO" id="GO:0008168">
    <property type="term" value="F:methyltransferase activity"/>
    <property type="evidence" value="ECO:0007669"/>
    <property type="project" value="UniProtKB-KW"/>
</dbReference>
<dbReference type="CDD" id="cd02440">
    <property type="entry name" value="AdoMet_MTases"/>
    <property type="match status" value="1"/>
</dbReference>
<reference evidence="2 3" key="1">
    <citation type="submission" date="2024-02" db="EMBL/GenBank/DDBJ databases">
        <title>Genome analysis and characterization of Microbaculum marinisediminis sp. nov., isolated from marine sediment.</title>
        <authorList>
            <person name="Du Z.-J."/>
            <person name="Ye Y.-Q."/>
            <person name="Zhang Z.-R."/>
            <person name="Yuan S.-M."/>
            <person name="Zhang X.-Y."/>
        </authorList>
    </citation>
    <scope>NUCLEOTIDE SEQUENCE [LARGE SCALE GENOMIC DNA]</scope>
    <source>
        <strain evidence="2 3">SDUM1044001</strain>
    </source>
</reference>
<dbReference type="SUPFAM" id="SSF53335">
    <property type="entry name" value="S-adenosyl-L-methionine-dependent methyltransferases"/>
    <property type="match status" value="1"/>
</dbReference>
<gene>
    <name evidence="2" type="ORF">V3328_07165</name>
</gene>
<dbReference type="EMBL" id="JAZHOF010000003">
    <property type="protein sequence ID" value="MEJ8571247.1"/>
    <property type="molecule type" value="Genomic_DNA"/>
</dbReference>
<sequence length="198" mass="22226">MRFVSGLPETRCGRGSTLEVTEHLRAELPKLLQDLEIKRLLDAPCGDLNWITRTDLSGLEEYVGIDVSEEMLEHGANREFEPEEFSPKLYEFALVDLVSEPVPSADAVLCRDFLQHLPAETVLAVLRNFASHDVTWLIATSHEVGENTDIDRPGDFRRLNLLESPFSFPEPERVIQDPPGSGRILGAWRFDTLGEALA</sequence>
<organism evidence="2 3">
    <name type="scientific">Microbaculum marinum</name>
    <dbReference type="NCBI Taxonomy" id="1764581"/>
    <lineage>
        <taxon>Bacteria</taxon>
        <taxon>Pseudomonadati</taxon>
        <taxon>Pseudomonadota</taxon>
        <taxon>Alphaproteobacteria</taxon>
        <taxon>Hyphomicrobiales</taxon>
        <taxon>Tepidamorphaceae</taxon>
        <taxon>Microbaculum</taxon>
    </lineage>
</organism>
<dbReference type="Gene3D" id="3.40.50.150">
    <property type="entry name" value="Vaccinia Virus protein VP39"/>
    <property type="match status" value="1"/>
</dbReference>
<name>A0AAW9RG74_9HYPH</name>
<keyword evidence="3" id="KW-1185">Reference proteome</keyword>
<evidence type="ECO:0000313" key="2">
    <source>
        <dbReference type="EMBL" id="MEJ8571247.1"/>
    </source>
</evidence>
<evidence type="ECO:0000313" key="3">
    <source>
        <dbReference type="Proteomes" id="UP001378188"/>
    </source>
</evidence>